<dbReference type="SMART" id="SM00173">
    <property type="entry name" value="RAS"/>
    <property type="match status" value="1"/>
</dbReference>
<evidence type="ECO:0000313" key="4">
    <source>
        <dbReference type="Proteomes" id="UP000271098"/>
    </source>
</evidence>
<dbReference type="OrthoDB" id="5976022at2759"/>
<dbReference type="SMART" id="SM00175">
    <property type="entry name" value="RAB"/>
    <property type="match status" value="1"/>
</dbReference>
<organism evidence="5">
    <name type="scientific">Gongylonema pulchrum</name>
    <dbReference type="NCBI Taxonomy" id="637853"/>
    <lineage>
        <taxon>Eukaryota</taxon>
        <taxon>Metazoa</taxon>
        <taxon>Ecdysozoa</taxon>
        <taxon>Nematoda</taxon>
        <taxon>Chromadorea</taxon>
        <taxon>Rhabditida</taxon>
        <taxon>Spirurina</taxon>
        <taxon>Spiruromorpha</taxon>
        <taxon>Spiruroidea</taxon>
        <taxon>Gongylonematidae</taxon>
        <taxon>Gongylonema</taxon>
    </lineage>
</organism>
<keyword evidence="1" id="KW-0547">Nucleotide-binding</keyword>
<evidence type="ECO:0000256" key="1">
    <source>
        <dbReference type="ARBA" id="ARBA00022741"/>
    </source>
</evidence>
<reference evidence="5" key="1">
    <citation type="submission" date="2016-06" db="UniProtKB">
        <authorList>
            <consortium name="WormBaseParasite"/>
        </authorList>
    </citation>
    <scope>IDENTIFICATION</scope>
</reference>
<name>A0A183D7J0_9BILA</name>
<dbReference type="WBParaSite" id="GPUH_0000468801-mRNA-1">
    <property type="protein sequence ID" value="GPUH_0000468801-mRNA-1"/>
    <property type="gene ID" value="GPUH_0000468801"/>
</dbReference>
<dbReference type="GO" id="GO:0007165">
    <property type="term" value="P:signal transduction"/>
    <property type="evidence" value="ECO:0007669"/>
    <property type="project" value="InterPro"/>
</dbReference>
<dbReference type="GO" id="GO:0003924">
    <property type="term" value="F:GTPase activity"/>
    <property type="evidence" value="ECO:0007669"/>
    <property type="project" value="InterPro"/>
</dbReference>
<dbReference type="Proteomes" id="UP000271098">
    <property type="component" value="Unassembled WGS sequence"/>
</dbReference>
<evidence type="ECO:0000256" key="2">
    <source>
        <dbReference type="ARBA" id="ARBA00023134"/>
    </source>
</evidence>
<dbReference type="PRINTS" id="PR00449">
    <property type="entry name" value="RASTRNSFRMNG"/>
</dbReference>
<dbReference type="InterPro" id="IPR001806">
    <property type="entry name" value="Small_GTPase"/>
</dbReference>
<keyword evidence="4" id="KW-1185">Reference proteome</keyword>
<dbReference type="NCBIfam" id="TIGR00231">
    <property type="entry name" value="small_GTP"/>
    <property type="match status" value="1"/>
</dbReference>
<keyword evidence="2" id="KW-0342">GTP-binding</keyword>
<dbReference type="AlphaFoldDB" id="A0A183D7J0"/>
<evidence type="ECO:0000313" key="5">
    <source>
        <dbReference type="WBParaSite" id="GPUH_0000468801-mRNA-1"/>
    </source>
</evidence>
<dbReference type="InterPro" id="IPR005225">
    <property type="entry name" value="Small_GTP-bd"/>
</dbReference>
<reference evidence="3 4" key="2">
    <citation type="submission" date="2018-11" db="EMBL/GenBank/DDBJ databases">
        <authorList>
            <consortium name="Pathogen Informatics"/>
        </authorList>
    </citation>
    <scope>NUCLEOTIDE SEQUENCE [LARGE SCALE GENOMIC DNA]</scope>
</reference>
<accession>A0A183D7J0</accession>
<dbReference type="InterPro" id="IPR027417">
    <property type="entry name" value="P-loop_NTPase"/>
</dbReference>
<dbReference type="PROSITE" id="PS51419">
    <property type="entry name" value="RAB"/>
    <property type="match status" value="1"/>
</dbReference>
<proteinExistence type="predicted"/>
<dbReference type="GO" id="GO:0016020">
    <property type="term" value="C:membrane"/>
    <property type="evidence" value="ECO:0007669"/>
    <property type="project" value="InterPro"/>
</dbReference>
<gene>
    <name evidence="3" type="ORF">GPUH_LOCUS4681</name>
</gene>
<evidence type="ECO:0000313" key="3">
    <source>
        <dbReference type="EMBL" id="VDK46636.1"/>
    </source>
</evidence>
<dbReference type="PANTHER" id="PTHR24070">
    <property type="entry name" value="RAS, DI-RAS, AND RHEB FAMILY MEMBERS OF SMALL GTPASE SUPERFAMILY"/>
    <property type="match status" value="1"/>
</dbReference>
<dbReference type="PROSITE" id="PS51421">
    <property type="entry name" value="RAS"/>
    <property type="match status" value="1"/>
</dbReference>
<dbReference type="InterPro" id="IPR020849">
    <property type="entry name" value="Small_GTPase_Ras-type"/>
</dbReference>
<protein>
    <submittedName>
        <fullName evidence="5">Ras family protein</fullName>
    </submittedName>
</protein>
<dbReference type="EMBL" id="UYRT01009129">
    <property type="protein sequence ID" value="VDK46636.1"/>
    <property type="molecule type" value="Genomic_DNA"/>
</dbReference>
<dbReference type="SMART" id="SM00174">
    <property type="entry name" value="RHO"/>
    <property type="match status" value="1"/>
</dbReference>
<sequence>KFFFQFVEEYEPTKADSYRKKVVLDGEECLIDILDTAGQEDYSAIRDNYYRSGEGFICVFSITDTESFEATNEFRQVICYFGLFFDISLNVEMLDLEGGHVQILRVKNSAMDSSIPIMLVGNKSDLTSERSVMQLQAQQRAEQWNAPYIETSAKNRTNVDKVFFFLERYQGARGSGEGGGRLNSGF</sequence>
<dbReference type="Gene3D" id="3.40.50.300">
    <property type="entry name" value="P-loop containing nucleotide triphosphate hydrolases"/>
    <property type="match status" value="1"/>
</dbReference>
<dbReference type="SUPFAM" id="SSF52540">
    <property type="entry name" value="P-loop containing nucleoside triphosphate hydrolases"/>
    <property type="match status" value="1"/>
</dbReference>
<dbReference type="Pfam" id="PF00071">
    <property type="entry name" value="Ras"/>
    <property type="match status" value="2"/>
</dbReference>
<dbReference type="GO" id="GO:0005525">
    <property type="term" value="F:GTP binding"/>
    <property type="evidence" value="ECO:0007669"/>
    <property type="project" value="UniProtKB-KW"/>
</dbReference>